<dbReference type="Pfam" id="PF09489">
    <property type="entry name" value="CbtB"/>
    <property type="match status" value="1"/>
</dbReference>
<dbReference type="AlphaFoldDB" id="B2IBF8"/>
<dbReference type="RefSeq" id="WP_012385933.1">
    <property type="nucleotide sequence ID" value="NC_010581.1"/>
</dbReference>
<evidence type="ECO:0000256" key="1">
    <source>
        <dbReference type="SAM" id="Phobius"/>
    </source>
</evidence>
<gene>
    <name evidence="2" type="ordered locus">Bind_3022</name>
</gene>
<dbReference type="InterPro" id="IPR012667">
    <property type="entry name" value="CbtB_put"/>
</dbReference>
<dbReference type="STRING" id="395963.Bind_3022"/>
<dbReference type="eggNOG" id="ENOG5032Y7B">
    <property type="taxonomic scope" value="Bacteria"/>
</dbReference>
<dbReference type="KEGG" id="bid:Bind_3022"/>
<dbReference type="OrthoDB" id="122519at2"/>
<name>B2IBF8_BEII9</name>
<evidence type="ECO:0000313" key="2">
    <source>
        <dbReference type="EMBL" id="ACB96584.1"/>
    </source>
</evidence>
<reference evidence="3" key="1">
    <citation type="submission" date="2008-03" db="EMBL/GenBank/DDBJ databases">
        <title>Complete sequence of chromosome of Beijerinckia indica subsp. indica ATCC 9039.</title>
        <authorList>
            <consortium name="US DOE Joint Genome Institute"/>
            <person name="Copeland A."/>
            <person name="Lucas S."/>
            <person name="Lapidus A."/>
            <person name="Glavina del Rio T."/>
            <person name="Dalin E."/>
            <person name="Tice H."/>
            <person name="Bruce D."/>
            <person name="Goodwin L."/>
            <person name="Pitluck S."/>
            <person name="LaButti K."/>
            <person name="Schmutz J."/>
            <person name="Larimer F."/>
            <person name="Land M."/>
            <person name="Hauser L."/>
            <person name="Kyrpides N."/>
            <person name="Mikhailova N."/>
            <person name="Dunfield P.F."/>
            <person name="Dedysh S.N."/>
            <person name="Liesack W."/>
            <person name="Saw J.H."/>
            <person name="Alam M."/>
            <person name="Chen Y."/>
            <person name="Murrell J.C."/>
            <person name="Richardson P."/>
        </authorList>
    </citation>
    <scope>NUCLEOTIDE SEQUENCE [LARGE SCALE GENOMIC DNA]</scope>
    <source>
        <strain evidence="3">ATCC 9039 / DSM 1715 / NCIMB 8712</strain>
    </source>
</reference>
<evidence type="ECO:0000313" key="3">
    <source>
        <dbReference type="Proteomes" id="UP000001695"/>
    </source>
</evidence>
<keyword evidence="1" id="KW-0472">Membrane</keyword>
<organism evidence="2 3">
    <name type="scientific">Beijerinckia indica subsp. indica (strain ATCC 9039 / DSM 1715 / NCIMB 8712)</name>
    <dbReference type="NCBI Taxonomy" id="395963"/>
    <lineage>
        <taxon>Bacteria</taxon>
        <taxon>Pseudomonadati</taxon>
        <taxon>Pseudomonadota</taxon>
        <taxon>Alphaproteobacteria</taxon>
        <taxon>Hyphomicrobiales</taxon>
        <taxon>Beijerinckiaceae</taxon>
        <taxon>Beijerinckia</taxon>
    </lineage>
</organism>
<dbReference type="EMBL" id="CP001016">
    <property type="protein sequence ID" value="ACB96584.1"/>
    <property type="molecule type" value="Genomic_DNA"/>
</dbReference>
<sequence length="74" mass="8007">MSDLALSHTTRLSATRPAPIPVGQILPWALFAGLVLLLALYFVGIEQGATSLIDGTSVHEFVHDSRHLLSFPCH</sequence>
<feature type="transmembrane region" description="Helical" evidence="1">
    <location>
        <begin position="25"/>
        <end position="43"/>
    </location>
</feature>
<proteinExistence type="predicted"/>
<keyword evidence="1" id="KW-1133">Transmembrane helix</keyword>
<keyword evidence="1" id="KW-0812">Transmembrane</keyword>
<protein>
    <submittedName>
        <fullName evidence="2">Uncharacterized protein</fullName>
    </submittedName>
</protein>
<accession>B2IBF8</accession>
<reference evidence="2 3" key="2">
    <citation type="journal article" date="2010" name="J. Bacteriol.">
        <title>Complete genome sequence of Beijerinckia indica subsp. indica.</title>
        <authorList>
            <person name="Tamas I."/>
            <person name="Dedysh S.N."/>
            <person name="Liesack W."/>
            <person name="Stott M.B."/>
            <person name="Alam M."/>
            <person name="Murrell J.C."/>
            <person name="Dunfield P.F."/>
        </authorList>
    </citation>
    <scope>NUCLEOTIDE SEQUENCE [LARGE SCALE GENOMIC DNA]</scope>
    <source>
        <strain evidence="3">ATCC 9039 / DSM 1715 / NCIMB 8712</strain>
    </source>
</reference>
<keyword evidence="3" id="KW-1185">Reference proteome</keyword>
<dbReference type="Proteomes" id="UP000001695">
    <property type="component" value="Chromosome"/>
</dbReference>
<dbReference type="HOGENOM" id="CLU_168228_0_0_5"/>